<evidence type="ECO:0000313" key="2">
    <source>
        <dbReference type="Proteomes" id="UP000823674"/>
    </source>
</evidence>
<proteinExistence type="predicted"/>
<accession>A0ABQ7KLA9</accession>
<organism evidence="1 2">
    <name type="scientific">Brassica rapa subsp. trilocularis</name>
    <dbReference type="NCBI Taxonomy" id="1813537"/>
    <lineage>
        <taxon>Eukaryota</taxon>
        <taxon>Viridiplantae</taxon>
        <taxon>Streptophyta</taxon>
        <taxon>Embryophyta</taxon>
        <taxon>Tracheophyta</taxon>
        <taxon>Spermatophyta</taxon>
        <taxon>Magnoliopsida</taxon>
        <taxon>eudicotyledons</taxon>
        <taxon>Gunneridae</taxon>
        <taxon>Pentapetalae</taxon>
        <taxon>rosids</taxon>
        <taxon>malvids</taxon>
        <taxon>Brassicales</taxon>
        <taxon>Brassicaceae</taxon>
        <taxon>Brassiceae</taxon>
        <taxon>Brassica</taxon>
    </lineage>
</organism>
<dbReference type="Proteomes" id="UP000823674">
    <property type="component" value="Chromosome A10"/>
</dbReference>
<evidence type="ECO:0000313" key="1">
    <source>
        <dbReference type="EMBL" id="KAG5375004.1"/>
    </source>
</evidence>
<gene>
    <name evidence="1" type="primary">A10g500940.1_BraROA</name>
    <name evidence="1" type="ORF">IGI04_039600</name>
</gene>
<name>A0ABQ7KLA9_BRACM</name>
<keyword evidence="2" id="KW-1185">Reference proteome</keyword>
<sequence>MVKNKDDEKWERIEHTEGSSLLVDEKSKQKQLWVEEEDSAVKGNAWVSPAKVGKAQASPAQSTKRDIVISASKFSILLEEKEEGEI</sequence>
<reference evidence="1 2" key="1">
    <citation type="submission" date="2021-03" db="EMBL/GenBank/DDBJ databases">
        <authorList>
            <person name="King G.J."/>
            <person name="Bancroft I."/>
            <person name="Baten A."/>
            <person name="Bloomfield J."/>
            <person name="Borpatragohain P."/>
            <person name="He Z."/>
            <person name="Irish N."/>
            <person name="Irwin J."/>
            <person name="Liu K."/>
            <person name="Mauleon R.P."/>
            <person name="Moore J."/>
            <person name="Morris R."/>
            <person name="Ostergaard L."/>
            <person name="Wang B."/>
            <person name="Wells R."/>
        </authorList>
    </citation>
    <scope>NUCLEOTIDE SEQUENCE [LARGE SCALE GENOMIC DNA]</scope>
    <source>
        <strain evidence="1">R-o-18</strain>
        <tissue evidence="1">Leaf</tissue>
    </source>
</reference>
<comment type="caution">
    <text evidence="1">The sequence shown here is derived from an EMBL/GenBank/DDBJ whole genome shotgun (WGS) entry which is preliminary data.</text>
</comment>
<dbReference type="EMBL" id="JADBGQ010000010">
    <property type="protein sequence ID" value="KAG5375004.1"/>
    <property type="molecule type" value="Genomic_DNA"/>
</dbReference>
<protein>
    <submittedName>
        <fullName evidence="1">Uncharacterized protein</fullName>
    </submittedName>
</protein>